<keyword evidence="2" id="KW-1185">Reference proteome</keyword>
<organism evidence="1 2">
    <name type="scientific">Stereocaulon virgatum</name>
    <dbReference type="NCBI Taxonomy" id="373712"/>
    <lineage>
        <taxon>Eukaryota</taxon>
        <taxon>Fungi</taxon>
        <taxon>Dikarya</taxon>
        <taxon>Ascomycota</taxon>
        <taxon>Pezizomycotina</taxon>
        <taxon>Lecanoromycetes</taxon>
        <taxon>OSLEUM clade</taxon>
        <taxon>Lecanoromycetidae</taxon>
        <taxon>Lecanorales</taxon>
        <taxon>Lecanorineae</taxon>
        <taxon>Stereocaulaceae</taxon>
        <taxon>Stereocaulon</taxon>
    </lineage>
</organism>
<reference evidence="1 2" key="1">
    <citation type="submission" date="2024-09" db="EMBL/GenBank/DDBJ databases">
        <title>Rethinking Asexuality: The Enigmatic Case of Functional Sexual Genes in Lepraria (Stereocaulaceae).</title>
        <authorList>
            <person name="Doellman M."/>
            <person name="Sun Y."/>
            <person name="Barcenas-Pena A."/>
            <person name="Lumbsch H.T."/>
            <person name="Grewe F."/>
        </authorList>
    </citation>
    <scope>NUCLEOTIDE SEQUENCE [LARGE SCALE GENOMIC DNA]</scope>
    <source>
        <strain evidence="1 2">Mercado 3170</strain>
    </source>
</reference>
<dbReference type="EMBL" id="JBEFKJ010000013">
    <property type="protein sequence ID" value="KAL2042591.1"/>
    <property type="molecule type" value="Genomic_DNA"/>
</dbReference>
<evidence type="ECO:0000313" key="1">
    <source>
        <dbReference type="EMBL" id="KAL2042591.1"/>
    </source>
</evidence>
<protein>
    <submittedName>
        <fullName evidence="1">Uncharacterized protein</fullName>
    </submittedName>
</protein>
<proteinExistence type="predicted"/>
<sequence>MQDITLYTANFLPWQQSVDLPKLRRPHSFKHFLTLATSIHGCPAGRPPVPGLKYKEQTIASGTSLYHFIRLTPLGTLAMRLQDQRELLAGRWPPASRTISNLHVSPARRYSWLLSAREAPGDRHWFDVA</sequence>
<gene>
    <name evidence="1" type="ORF">N7G274_004350</name>
</gene>
<name>A0ABR4ACL5_9LECA</name>
<evidence type="ECO:0000313" key="2">
    <source>
        <dbReference type="Proteomes" id="UP001590950"/>
    </source>
</evidence>
<accession>A0ABR4ACL5</accession>
<comment type="caution">
    <text evidence="1">The sequence shown here is derived from an EMBL/GenBank/DDBJ whole genome shotgun (WGS) entry which is preliminary data.</text>
</comment>
<dbReference type="Proteomes" id="UP001590950">
    <property type="component" value="Unassembled WGS sequence"/>
</dbReference>